<feature type="transmembrane region" description="Helical" evidence="9">
    <location>
        <begin position="21"/>
        <end position="41"/>
    </location>
</feature>
<dbReference type="InterPro" id="IPR055348">
    <property type="entry name" value="DctQ"/>
</dbReference>
<keyword evidence="7 9" id="KW-0472">Membrane</keyword>
<dbReference type="AlphaFoldDB" id="A0A401JFC5"/>
<comment type="function">
    <text evidence="9">Part of the tripartite ATP-independent periplasmic (TRAP) transport system.</text>
</comment>
<keyword evidence="6 9" id="KW-1133">Transmembrane helix</keyword>
<evidence type="ECO:0000256" key="5">
    <source>
        <dbReference type="ARBA" id="ARBA00022692"/>
    </source>
</evidence>
<evidence type="ECO:0000259" key="10">
    <source>
        <dbReference type="Pfam" id="PF04290"/>
    </source>
</evidence>
<feature type="transmembrane region" description="Helical" evidence="9">
    <location>
        <begin position="91"/>
        <end position="114"/>
    </location>
</feature>
<comment type="similarity">
    <text evidence="8 9">Belongs to the TRAP transporter small permease family.</text>
</comment>
<dbReference type="GO" id="GO:0022857">
    <property type="term" value="F:transmembrane transporter activity"/>
    <property type="evidence" value="ECO:0007669"/>
    <property type="project" value="UniProtKB-UniRule"/>
</dbReference>
<evidence type="ECO:0000256" key="3">
    <source>
        <dbReference type="ARBA" id="ARBA00022475"/>
    </source>
</evidence>
<organism evidence="11 12">
    <name type="scientific">Sulfuriferula multivorans</name>
    <dbReference type="NCBI Taxonomy" id="1559896"/>
    <lineage>
        <taxon>Bacteria</taxon>
        <taxon>Pseudomonadati</taxon>
        <taxon>Pseudomonadota</taxon>
        <taxon>Betaproteobacteria</taxon>
        <taxon>Nitrosomonadales</taxon>
        <taxon>Sulfuricellaceae</taxon>
        <taxon>Sulfuriferula</taxon>
    </lineage>
</organism>
<feature type="transmembrane region" description="Helical" evidence="9">
    <location>
        <begin position="53"/>
        <end position="70"/>
    </location>
</feature>
<comment type="subcellular location">
    <subcellularLocation>
        <location evidence="1 9">Cell inner membrane</location>
        <topology evidence="1 9">Multi-pass membrane protein</topology>
    </subcellularLocation>
</comment>
<dbReference type="InterPro" id="IPR007387">
    <property type="entry name" value="TRAP_DctQ"/>
</dbReference>
<feature type="domain" description="Tripartite ATP-independent periplasmic transporters DctQ component" evidence="10">
    <location>
        <begin position="30"/>
        <end position="161"/>
    </location>
</feature>
<dbReference type="RefSeq" id="WP_124705088.1">
    <property type="nucleotide sequence ID" value="NZ_BGOW01000017.1"/>
</dbReference>
<dbReference type="Proteomes" id="UP000286806">
    <property type="component" value="Unassembled WGS sequence"/>
</dbReference>
<accession>A0A401JFC5</accession>
<name>A0A401JFC5_9PROT</name>
<keyword evidence="3" id="KW-1003">Cell membrane</keyword>
<dbReference type="Pfam" id="PF04290">
    <property type="entry name" value="DctQ"/>
    <property type="match status" value="1"/>
</dbReference>
<comment type="subunit">
    <text evidence="9">The complex comprises the extracytoplasmic solute receptor protein and the two transmembrane proteins.</text>
</comment>
<evidence type="ECO:0000256" key="7">
    <source>
        <dbReference type="ARBA" id="ARBA00023136"/>
    </source>
</evidence>
<proteinExistence type="inferred from homology"/>
<evidence type="ECO:0000256" key="4">
    <source>
        <dbReference type="ARBA" id="ARBA00022519"/>
    </source>
</evidence>
<reference evidence="11 12" key="1">
    <citation type="journal article" date="2019" name="Front. Microbiol.">
        <title>Genomes of Neutrophilic Sulfur-Oxidizing Chemolithoautotrophs Representing 9 Proteobacterial Species From 8 Genera.</title>
        <authorList>
            <person name="Watanabe T."/>
            <person name="Kojima H."/>
            <person name="Umezawa K."/>
            <person name="Hori C."/>
            <person name="Takasuka T.E."/>
            <person name="Kato Y."/>
            <person name="Fukui M."/>
        </authorList>
    </citation>
    <scope>NUCLEOTIDE SEQUENCE [LARGE SCALE GENOMIC DNA]</scope>
    <source>
        <strain evidence="11 12">TTN</strain>
    </source>
</reference>
<gene>
    <name evidence="11" type="ORF">SFMTTN_2121</name>
</gene>
<dbReference type="PANTHER" id="PTHR35011:SF4">
    <property type="entry name" value="SLL1102 PROTEIN"/>
    <property type="match status" value="1"/>
</dbReference>
<protein>
    <recommendedName>
        <fullName evidence="9">TRAP transporter small permease protein</fullName>
    </recommendedName>
</protein>
<evidence type="ECO:0000256" key="9">
    <source>
        <dbReference type="RuleBase" id="RU369079"/>
    </source>
</evidence>
<dbReference type="OrthoDB" id="9795655at2"/>
<evidence type="ECO:0000256" key="1">
    <source>
        <dbReference type="ARBA" id="ARBA00004429"/>
    </source>
</evidence>
<dbReference type="EMBL" id="BGOW01000017">
    <property type="protein sequence ID" value="GBL46308.1"/>
    <property type="molecule type" value="Genomic_DNA"/>
</dbReference>
<dbReference type="PANTHER" id="PTHR35011">
    <property type="entry name" value="2,3-DIKETO-L-GULONATE TRAP TRANSPORTER SMALL PERMEASE PROTEIN YIAM"/>
    <property type="match status" value="1"/>
</dbReference>
<evidence type="ECO:0000256" key="8">
    <source>
        <dbReference type="ARBA" id="ARBA00038436"/>
    </source>
</evidence>
<keyword evidence="4 9" id="KW-0997">Cell inner membrane</keyword>
<keyword evidence="2 9" id="KW-0813">Transport</keyword>
<keyword evidence="12" id="KW-1185">Reference proteome</keyword>
<evidence type="ECO:0000256" key="6">
    <source>
        <dbReference type="ARBA" id="ARBA00022989"/>
    </source>
</evidence>
<evidence type="ECO:0000313" key="11">
    <source>
        <dbReference type="EMBL" id="GBL46308.1"/>
    </source>
</evidence>
<sequence>MKALLTLARAIDALNEQIGHALRWLVLLATLISAANALVRYGLGESSNAWLEIQWYLFGAIFLLGAGYTLKHNGHVRIDLIYGRLSERGRALVDLLGGLLFLLPFTLLMIWYAWPMFMASWQGNEMSPDSGGLLRWPVKLMIPAGFGLLALQGVAEIIKRIAVLAGVLTLAQEAPLEQM</sequence>
<evidence type="ECO:0000256" key="2">
    <source>
        <dbReference type="ARBA" id="ARBA00022448"/>
    </source>
</evidence>
<dbReference type="GO" id="GO:0005886">
    <property type="term" value="C:plasma membrane"/>
    <property type="evidence" value="ECO:0007669"/>
    <property type="project" value="UniProtKB-SubCell"/>
</dbReference>
<feature type="transmembrane region" description="Helical" evidence="9">
    <location>
        <begin position="134"/>
        <end position="151"/>
    </location>
</feature>
<comment type="caution">
    <text evidence="11">The sequence shown here is derived from an EMBL/GenBank/DDBJ whole genome shotgun (WGS) entry which is preliminary data.</text>
</comment>
<evidence type="ECO:0000313" key="12">
    <source>
        <dbReference type="Proteomes" id="UP000286806"/>
    </source>
</evidence>
<keyword evidence="5 9" id="KW-0812">Transmembrane</keyword>